<evidence type="ECO:0000256" key="12">
    <source>
        <dbReference type="ARBA" id="ARBA00022989"/>
    </source>
</evidence>
<keyword evidence="12 18" id="KW-1133">Transmembrane helix</keyword>
<evidence type="ECO:0000256" key="6">
    <source>
        <dbReference type="ARBA" id="ARBA00022448"/>
    </source>
</evidence>
<dbReference type="InterPro" id="IPR050175">
    <property type="entry name" value="Complex_I_Subunit_2"/>
</dbReference>
<evidence type="ECO:0000256" key="13">
    <source>
        <dbReference type="ARBA" id="ARBA00023027"/>
    </source>
</evidence>
<evidence type="ECO:0000259" key="19">
    <source>
        <dbReference type="Pfam" id="PF00361"/>
    </source>
</evidence>
<evidence type="ECO:0000256" key="1">
    <source>
        <dbReference type="ARBA" id="ARBA00003257"/>
    </source>
</evidence>
<dbReference type="GO" id="GO:0006120">
    <property type="term" value="P:mitochondrial electron transport, NADH to ubiquinone"/>
    <property type="evidence" value="ECO:0007669"/>
    <property type="project" value="InterPro"/>
</dbReference>
<dbReference type="GO" id="GO:0005743">
    <property type="term" value="C:mitochondrial inner membrane"/>
    <property type="evidence" value="ECO:0007669"/>
    <property type="project" value="UniProtKB-SubCell"/>
</dbReference>
<comment type="function">
    <text evidence="18">Core subunit of the mitochondrial membrane respiratory chain NADH dehydrogenase (Complex I) which catalyzes electron transfer from NADH through the respiratory chain, using ubiquinone as an electron acceptor. Essential for the catalytic activity and assembly of complex I.</text>
</comment>
<organism evidence="20">
    <name type="scientific">Gibbium aequinoctiale</name>
    <dbReference type="NCBI Taxonomy" id="1050274"/>
    <lineage>
        <taxon>Eukaryota</taxon>
        <taxon>Metazoa</taxon>
        <taxon>Ecdysozoa</taxon>
        <taxon>Arthropoda</taxon>
        <taxon>Hexapoda</taxon>
        <taxon>Insecta</taxon>
        <taxon>Pterygota</taxon>
        <taxon>Neoptera</taxon>
        <taxon>Endopterygota</taxon>
        <taxon>Coleoptera</taxon>
        <taxon>Polyphaga</taxon>
        <taxon>Bostrichiformia</taxon>
        <taxon>Ptinidae</taxon>
        <taxon>Ptininae</taxon>
        <taxon>Gibbium</taxon>
    </lineage>
</organism>
<name>A0A8J9WD94_9COLE</name>
<evidence type="ECO:0000256" key="10">
    <source>
        <dbReference type="ARBA" id="ARBA00022967"/>
    </source>
</evidence>
<dbReference type="Pfam" id="PF00361">
    <property type="entry name" value="Proton_antipo_M"/>
    <property type="match status" value="1"/>
</dbReference>
<evidence type="ECO:0000256" key="3">
    <source>
        <dbReference type="ARBA" id="ARBA00007012"/>
    </source>
</evidence>
<keyword evidence="8 18" id="KW-0812">Transmembrane</keyword>
<keyword evidence="10 18" id="KW-1278">Translocase</keyword>
<keyword evidence="11 18" id="KW-0249">Electron transport</keyword>
<dbReference type="AlphaFoldDB" id="A0A8J9WD94"/>
<dbReference type="PANTHER" id="PTHR46552:SF1">
    <property type="entry name" value="NADH-UBIQUINONE OXIDOREDUCTASE CHAIN 2"/>
    <property type="match status" value="1"/>
</dbReference>
<dbReference type="InterPro" id="IPR001750">
    <property type="entry name" value="ND/Mrp_TM"/>
</dbReference>
<evidence type="ECO:0000256" key="9">
    <source>
        <dbReference type="ARBA" id="ARBA00022792"/>
    </source>
</evidence>
<evidence type="ECO:0000256" key="2">
    <source>
        <dbReference type="ARBA" id="ARBA00004448"/>
    </source>
</evidence>
<evidence type="ECO:0000256" key="14">
    <source>
        <dbReference type="ARBA" id="ARBA00023075"/>
    </source>
</evidence>
<proteinExistence type="inferred from homology"/>
<keyword evidence="6" id="KW-0813">Transport</keyword>
<evidence type="ECO:0000256" key="7">
    <source>
        <dbReference type="ARBA" id="ARBA00022660"/>
    </source>
</evidence>
<feature type="transmembrane region" description="Helical" evidence="18">
    <location>
        <begin position="12"/>
        <end position="35"/>
    </location>
</feature>
<geneLocation type="mitochondrion" evidence="20"/>
<dbReference type="EMBL" id="KY549398">
    <property type="protein sequence ID" value="ATN40777.1"/>
    <property type="molecule type" value="Genomic_DNA"/>
</dbReference>
<evidence type="ECO:0000256" key="11">
    <source>
        <dbReference type="ARBA" id="ARBA00022982"/>
    </source>
</evidence>
<feature type="transmembrane region" description="Helical" evidence="18">
    <location>
        <begin position="313"/>
        <end position="335"/>
    </location>
</feature>
<reference evidence="20" key="1">
    <citation type="submission" date="2017-01" db="EMBL/GenBank/DDBJ databases">
        <title>The Mitochondrial Genome of Gibbium aequinoctiale (Polyphaga: Ptinidae) and Phylogenetic Analysis of Polyphaga.</title>
        <authorList>
            <person name="Zhang H.-L."/>
        </authorList>
    </citation>
    <scope>NUCLEOTIDE SEQUENCE</scope>
</reference>
<feature type="transmembrane region" description="Helical" evidence="18">
    <location>
        <begin position="173"/>
        <end position="190"/>
    </location>
</feature>
<comment type="function">
    <text evidence="1">Core subunit of the mitochondrial membrane respiratory chain NADH dehydrogenase (Complex I) that is believed to belong to the minimal assembly required for catalysis. Complex I functions in the transfer of electrons from NADH to the respiratory chain. The immediate electron acceptor for the enzyme is believed to be ubiquinone.</text>
</comment>
<comment type="catalytic activity">
    <reaction evidence="17 18">
        <text>a ubiquinone + NADH + 5 H(+)(in) = a ubiquinol + NAD(+) + 4 H(+)(out)</text>
        <dbReference type="Rhea" id="RHEA:29091"/>
        <dbReference type="Rhea" id="RHEA-COMP:9565"/>
        <dbReference type="Rhea" id="RHEA-COMP:9566"/>
        <dbReference type="ChEBI" id="CHEBI:15378"/>
        <dbReference type="ChEBI" id="CHEBI:16389"/>
        <dbReference type="ChEBI" id="CHEBI:17976"/>
        <dbReference type="ChEBI" id="CHEBI:57540"/>
        <dbReference type="ChEBI" id="CHEBI:57945"/>
        <dbReference type="EC" id="7.1.1.2"/>
    </reaction>
</comment>
<dbReference type="PANTHER" id="PTHR46552">
    <property type="entry name" value="NADH-UBIQUINONE OXIDOREDUCTASE CHAIN 2"/>
    <property type="match status" value="1"/>
</dbReference>
<evidence type="ECO:0000256" key="4">
    <source>
        <dbReference type="ARBA" id="ARBA00012944"/>
    </source>
</evidence>
<protein>
    <recommendedName>
        <fullName evidence="5 18">NADH-ubiquinone oxidoreductase chain 2</fullName>
        <ecNumber evidence="4 18">7.1.1.2</ecNumber>
    </recommendedName>
</protein>
<accession>A0A8J9WD94</accession>
<keyword evidence="9 18" id="KW-0999">Mitochondrion inner membrane</keyword>
<evidence type="ECO:0000256" key="15">
    <source>
        <dbReference type="ARBA" id="ARBA00023128"/>
    </source>
</evidence>
<dbReference type="EC" id="7.1.1.2" evidence="4 18"/>
<feature type="transmembrane region" description="Helical" evidence="18">
    <location>
        <begin position="237"/>
        <end position="257"/>
    </location>
</feature>
<keyword evidence="14 18" id="KW-0830">Ubiquinone</keyword>
<feature type="transmembrane region" description="Helical" evidence="18">
    <location>
        <begin position="269"/>
        <end position="288"/>
    </location>
</feature>
<dbReference type="RefSeq" id="YP_010247229.1">
    <property type="nucleotide sequence ID" value="NC_060290.1"/>
</dbReference>
<dbReference type="PRINTS" id="PR01436">
    <property type="entry name" value="NADHDHGNASE2"/>
</dbReference>
<comment type="subcellular location">
    <subcellularLocation>
        <location evidence="2 18">Mitochondrion inner membrane</location>
        <topology evidence="2 18">Multi-pass membrane protein</topology>
    </subcellularLocation>
</comment>
<feature type="domain" description="NADH:quinone oxidoreductase/Mrp antiporter transmembrane" evidence="19">
    <location>
        <begin position="25"/>
        <end position="284"/>
    </location>
</feature>
<feature type="transmembrane region" description="Helical" evidence="18">
    <location>
        <begin position="62"/>
        <end position="87"/>
    </location>
</feature>
<dbReference type="GeneID" id="70585599"/>
<keyword evidence="16 18" id="KW-0472">Membrane</keyword>
<evidence type="ECO:0000256" key="8">
    <source>
        <dbReference type="ARBA" id="ARBA00022692"/>
    </source>
</evidence>
<sequence length="336" mass="38497">MLLKKMYKLMFLTMVITGTLISISSYSWMGMWMGLEINLLSMMPLMSDNKSPHSTESSLKYFIIQALASMILLFSIIAASTSSIFSMNNEIMLIMNSALMTKMGMAPFHFWFPEIIDGLNWLNCFIMLTWQKIAPMLLMITNMASMSFINMIILISMTIGGIMGLNQTSLRKILVYSSINHMGWMMMALSTNETIWWIYMMTYTLISMILIYQFNSNKIFTISQLIPSMKLNTTNKISSMINFFSLGGLPPFIGFLPKWLVINKMIENNFIATTIIAVMLTLITLYFYSRIMFPTFTMNETTSNISKPKNEVWLINMFNSINLLGLPLCTIMTSLL</sequence>
<feature type="transmembrane region" description="Helical" evidence="18">
    <location>
        <begin position="108"/>
        <end position="130"/>
    </location>
</feature>
<keyword evidence="15 18" id="KW-0496">Mitochondrion</keyword>
<evidence type="ECO:0000256" key="16">
    <source>
        <dbReference type="ARBA" id="ARBA00023136"/>
    </source>
</evidence>
<evidence type="ECO:0000256" key="18">
    <source>
        <dbReference type="RuleBase" id="RU003403"/>
    </source>
</evidence>
<gene>
    <name evidence="20" type="primary">ND2</name>
</gene>
<keyword evidence="13 18" id="KW-0520">NAD</keyword>
<feature type="transmembrane region" description="Helical" evidence="18">
    <location>
        <begin position="136"/>
        <end position="161"/>
    </location>
</feature>
<feature type="transmembrane region" description="Helical" evidence="18">
    <location>
        <begin position="196"/>
        <end position="216"/>
    </location>
</feature>
<evidence type="ECO:0000256" key="5">
    <source>
        <dbReference type="ARBA" id="ARBA00021008"/>
    </source>
</evidence>
<evidence type="ECO:0000256" key="17">
    <source>
        <dbReference type="ARBA" id="ARBA00049551"/>
    </source>
</evidence>
<comment type="similarity">
    <text evidence="3 18">Belongs to the complex I subunit 2 family.</text>
</comment>
<dbReference type="GO" id="GO:0008137">
    <property type="term" value="F:NADH dehydrogenase (ubiquinone) activity"/>
    <property type="evidence" value="ECO:0007669"/>
    <property type="project" value="UniProtKB-EC"/>
</dbReference>
<dbReference type="InterPro" id="IPR003917">
    <property type="entry name" value="NADH_UbQ_OxRdtase_chain2"/>
</dbReference>
<keyword evidence="7 18" id="KW-0679">Respiratory chain</keyword>
<dbReference type="CTD" id="4536"/>
<evidence type="ECO:0000313" key="20">
    <source>
        <dbReference type="EMBL" id="ATN40777.1"/>
    </source>
</evidence>